<gene>
    <name evidence="5" type="ORF">LH440_05730</name>
</gene>
<keyword evidence="3" id="KW-0175">Coiled coil</keyword>
<name>A0ABD4SQD1_9NEIS</name>
<sequence>MGKVHTPFGYAAVPDSQDRRRKRLTVVEHEATIVREIFRLYLGGLGTKAISIDLNARGHARRGAAWTKTTIGAIVTNWVYAGFIVFNRVGHNGDDRPESEWIMTPSHPPIIPESELVRARELRTERAPVKGTSSPHSHFTFTGILRCGECGAAMQTESATGRSRIYHYYNCSRSQKGGGCKNRRVSAEQFDNWMVDSILDRVLTPQQVMAVIRDLTELQSSWAEDQDRRRTAITRELRDTVSRRRKIYELLETHGVDVPNLGDLTHRLRELNARAKALEEQIVAIDNEPVPAFDLGERELASATELLASTVRETTDPKRLRQLMSSFIERIMLNQADLQVEHQPDLIMDEKRREHMVHGVESWLPDLGSNQGPTD</sequence>
<reference evidence="5 6" key="1">
    <citation type="submission" date="2021-10" db="EMBL/GenBank/DDBJ databases">
        <title>Whole-genome sequencing analysis of Laribacter hongkongensis: virulence gene profiles, carbohydrate-active enzyme prediction, and antimicrobial resistance characterization.</title>
        <authorList>
            <person name="Yuan P."/>
            <person name="Zhan Y."/>
            <person name="Chen D."/>
        </authorList>
    </citation>
    <scope>NUCLEOTIDE SEQUENCE [LARGE SCALE GENOMIC DNA]</scope>
    <source>
        <strain evidence="5 6">W67</strain>
    </source>
</reference>
<dbReference type="AlphaFoldDB" id="A0ABD4SQD1"/>
<dbReference type="InterPro" id="IPR011109">
    <property type="entry name" value="DNA_bind_recombinase_dom"/>
</dbReference>
<evidence type="ECO:0000256" key="2">
    <source>
        <dbReference type="ARBA" id="ARBA00023172"/>
    </source>
</evidence>
<dbReference type="RefSeq" id="WP_373308998.1">
    <property type="nucleotide sequence ID" value="NZ_JAJAXM010000007.1"/>
</dbReference>
<dbReference type="Pfam" id="PF13408">
    <property type="entry name" value="Zn_ribbon_recom"/>
    <property type="match status" value="1"/>
</dbReference>
<proteinExistence type="predicted"/>
<feature type="domain" description="Recombinase" evidence="4">
    <location>
        <begin position="7"/>
        <end position="129"/>
    </location>
</feature>
<keyword evidence="2" id="KW-0233">DNA recombination</keyword>
<dbReference type="GO" id="GO:0006310">
    <property type="term" value="P:DNA recombination"/>
    <property type="evidence" value="ECO:0007669"/>
    <property type="project" value="UniProtKB-KW"/>
</dbReference>
<protein>
    <submittedName>
        <fullName evidence="5">Recombinase family protein</fullName>
    </submittedName>
</protein>
<dbReference type="PANTHER" id="PTHR30461:SF2">
    <property type="entry name" value="SERINE RECOMBINASE PINE-RELATED"/>
    <property type="match status" value="1"/>
</dbReference>
<evidence type="ECO:0000256" key="3">
    <source>
        <dbReference type="SAM" id="Coils"/>
    </source>
</evidence>
<dbReference type="Pfam" id="PF07508">
    <property type="entry name" value="Recombinase"/>
    <property type="match status" value="1"/>
</dbReference>
<dbReference type="InterPro" id="IPR038109">
    <property type="entry name" value="DNA_bind_recomb_sf"/>
</dbReference>
<organism evidence="5 6">
    <name type="scientific">Laribacter hongkongensis</name>
    <dbReference type="NCBI Taxonomy" id="168471"/>
    <lineage>
        <taxon>Bacteria</taxon>
        <taxon>Pseudomonadati</taxon>
        <taxon>Pseudomonadota</taxon>
        <taxon>Betaproteobacteria</taxon>
        <taxon>Neisseriales</taxon>
        <taxon>Aquaspirillaceae</taxon>
        <taxon>Laribacter</taxon>
    </lineage>
</organism>
<dbReference type="Gene3D" id="3.90.1750.20">
    <property type="entry name" value="Putative Large Serine Recombinase, Chain B, Domain 2"/>
    <property type="match status" value="1"/>
</dbReference>
<keyword evidence="1" id="KW-0238">DNA-binding</keyword>
<evidence type="ECO:0000313" key="5">
    <source>
        <dbReference type="EMBL" id="MCG9025407.1"/>
    </source>
</evidence>
<evidence type="ECO:0000259" key="4">
    <source>
        <dbReference type="PROSITE" id="PS51737"/>
    </source>
</evidence>
<evidence type="ECO:0000256" key="1">
    <source>
        <dbReference type="ARBA" id="ARBA00023125"/>
    </source>
</evidence>
<feature type="coiled-coil region" evidence="3">
    <location>
        <begin position="261"/>
        <end position="288"/>
    </location>
</feature>
<dbReference type="EMBL" id="JAJAXM010000007">
    <property type="protein sequence ID" value="MCG9025407.1"/>
    <property type="molecule type" value="Genomic_DNA"/>
</dbReference>
<dbReference type="InterPro" id="IPR025827">
    <property type="entry name" value="Zn_ribbon_recom_dom"/>
</dbReference>
<comment type="caution">
    <text evidence="5">The sequence shown here is derived from an EMBL/GenBank/DDBJ whole genome shotgun (WGS) entry which is preliminary data.</text>
</comment>
<dbReference type="Proteomes" id="UP001200247">
    <property type="component" value="Unassembled WGS sequence"/>
</dbReference>
<dbReference type="PROSITE" id="PS51737">
    <property type="entry name" value="RECOMBINASE_DNA_BIND"/>
    <property type="match status" value="1"/>
</dbReference>
<dbReference type="PANTHER" id="PTHR30461">
    <property type="entry name" value="DNA-INVERTASE FROM LAMBDOID PROPHAGE"/>
    <property type="match status" value="1"/>
</dbReference>
<accession>A0ABD4SQD1</accession>
<evidence type="ECO:0000313" key="6">
    <source>
        <dbReference type="Proteomes" id="UP001200247"/>
    </source>
</evidence>
<dbReference type="InterPro" id="IPR050639">
    <property type="entry name" value="SSR_resolvase"/>
</dbReference>
<dbReference type="GO" id="GO:0003677">
    <property type="term" value="F:DNA binding"/>
    <property type="evidence" value="ECO:0007669"/>
    <property type="project" value="UniProtKB-KW"/>
</dbReference>